<organism evidence="8 9">
    <name type="scientific">Candidatus Butyricicoccus avistercoris</name>
    <dbReference type="NCBI Taxonomy" id="2838518"/>
    <lineage>
        <taxon>Bacteria</taxon>
        <taxon>Bacillati</taxon>
        <taxon>Bacillota</taxon>
        <taxon>Clostridia</taxon>
        <taxon>Eubacteriales</taxon>
        <taxon>Butyricicoccaceae</taxon>
        <taxon>Butyricicoccus</taxon>
    </lineage>
</organism>
<dbReference type="NCBIfam" id="TIGR00219">
    <property type="entry name" value="mreC"/>
    <property type="match status" value="1"/>
</dbReference>
<dbReference type="InterPro" id="IPR007221">
    <property type="entry name" value="MreC"/>
</dbReference>
<comment type="function">
    <text evidence="5">Involved in formation and maintenance of cell shape.</text>
</comment>
<dbReference type="PANTHER" id="PTHR34138">
    <property type="entry name" value="CELL SHAPE-DETERMINING PROTEIN MREC"/>
    <property type="match status" value="1"/>
</dbReference>
<dbReference type="Proteomes" id="UP000886808">
    <property type="component" value="Unassembled WGS sequence"/>
</dbReference>
<feature type="domain" description="Rod shape-determining protein MreC beta-barrel core" evidence="7">
    <location>
        <begin position="115"/>
        <end position="264"/>
    </location>
</feature>
<sequence>MFVVVALVIVLCLGVTVYTGATGNSNPVATGLGVVIKPIQKGVSQIGNMISQGSSYFEGYDALEKENEELKTKVRELEEKVREADLAITERDNLRTLLGLKENNPQFTHCEPAEVISRSPGEWATTISLDKGSSDGVELNDVVITEDGMVGYVSSVAPTYCDVTTVIDTNMQAGAIVTRTREVGVAEGEYTLMNEGALKLAYLETDCEVVIGDTIETSGMGGVFPKGIMIGTVDRVLPEDNGIANYAVIKPFVNVKEVKNVYIITDFEVNG</sequence>
<dbReference type="Gene3D" id="2.40.10.340">
    <property type="entry name" value="Rod shape-determining protein MreC, domain 1"/>
    <property type="match status" value="1"/>
</dbReference>
<reference evidence="8" key="1">
    <citation type="journal article" date="2021" name="PeerJ">
        <title>Extensive microbial diversity within the chicken gut microbiome revealed by metagenomics and culture.</title>
        <authorList>
            <person name="Gilroy R."/>
            <person name="Ravi A."/>
            <person name="Getino M."/>
            <person name="Pursley I."/>
            <person name="Horton D.L."/>
            <person name="Alikhan N.F."/>
            <person name="Baker D."/>
            <person name="Gharbi K."/>
            <person name="Hall N."/>
            <person name="Watson M."/>
            <person name="Adriaenssens E.M."/>
            <person name="Foster-Nyarko E."/>
            <person name="Jarju S."/>
            <person name="Secka A."/>
            <person name="Antonio M."/>
            <person name="Oren A."/>
            <person name="Chaudhuri R.R."/>
            <person name="La Ragione R."/>
            <person name="Hildebrand F."/>
            <person name="Pallen M.J."/>
        </authorList>
    </citation>
    <scope>NUCLEOTIDE SEQUENCE</scope>
    <source>
        <strain evidence="8">CHK193-4272</strain>
    </source>
</reference>
<dbReference type="PANTHER" id="PTHR34138:SF1">
    <property type="entry name" value="CELL SHAPE-DETERMINING PROTEIN MREC"/>
    <property type="match status" value="1"/>
</dbReference>
<evidence type="ECO:0000256" key="4">
    <source>
        <dbReference type="ARBA" id="ARBA00032089"/>
    </source>
</evidence>
<dbReference type="Pfam" id="PF04085">
    <property type="entry name" value="MreC"/>
    <property type="match status" value="1"/>
</dbReference>
<proteinExistence type="inferred from homology"/>
<evidence type="ECO:0000256" key="5">
    <source>
        <dbReference type="PIRNR" id="PIRNR038471"/>
    </source>
</evidence>
<feature type="coiled-coil region" evidence="6">
    <location>
        <begin position="60"/>
        <end position="87"/>
    </location>
</feature>
<reference evidence="8" key="2">
    <citation type="submission" date="2021-04" db="EMBL/GenBank/DDBJ databases">
        <authorList>
            <person name="Gilroy R."/>
        </authorList>
    </citation>
    <scope>NUCLEOTIDE SEQUENCE</scope>
    <source>
        <strain evidence="8">CHK193-4272</strain>
    </source>
</reference>
<protein>
    <recommendedName>
        <fullName evidence="2 5">Cell shape-determining protein MreC</fullName>
    </recommendedName>
    <alternativeName>
        <fullName evidence="4 5">Cell shape protein MreC</fullName>
    </alternativeName>
</protein>
<name>A0A9D1PGR7_9FIRM</name>
<accession>A0A9D1PGR7</accession>
<evidence type="ECO:0000256" key="1">
    <source>
        <dbReference type="ARBA" id="ARBA00009369"/>
    </source>
</evidence>
<dbReference type="GO" id="GO:0008360">
    <property type="term" value="P:regulation of cell shape"/>
    <property type="evidence" value="ECO:0007669"/>
    <property type="project" value="UniProtKB-KW"/>
</dbReference>
<evidence type="ECO:0000313" key="9">
    <source>
        <dbReference type="Proteomes" id="UP000886808"/>
    </source>
</evidence>
<evidence type="ECO:0000256" key="2">
    <source>
        <dbReference type="ARBA" id="ARBA00013855"/>
    </source>
</evidence>
<dbReference type="EMBL" id="DXIE01000006">
    <property type="protein sequence ID" value="HIV61370.1"/>
    <property type="molecule type" value="Genomic_DNA"/>
</dbReference>
<evidence type="ECO:0000256" key="3">
    <source>
        <dbReference type="ARBA" id="ARBA00022960"/>
    </source>
</evidence>
<dbReference type="InterPro" id="IPR042177">
    <property type="entry name" value="Cell/Rod_1"/>
</dbReference>
<dbReference type="GO" id="GO:0005886">
    <property type="term" value="C:plasma membrane"/>
    <property type="evidence" value="ECO:0007669"/>
    <property type="project" value="TreeGrafter"/>
</dbReference>
<dbReference type="InterPro" id="IPR042175">
    <property type="entry name" value="Cell/Rod_MreC_2"/>
</dbReference>
<keyword evidence="6" id="KW-0175">Coiled coil</keyword>
<dbReference type="AlphaFoldDB" id="A0A9D1PGR7"/>
<dbReference type="PIRSF" id="PIRSF038471">
    <property type="entry name" value="MreC"/>
    <property type="match status" value="1"/>
</dbReference>
<evidence type="ECO:0000259" key="7">
    <source>
        <dbReference type="Pfam" id="PF04085"/>
    </source>
</evidence>
<evidence type="ECO:0000313" key="8">
    <source>
        <dbReference type="EMBL" id="HIV61370.1"/>
    </source>
</evidence>
<gene>
    <name evidence="8" type="primary">mreC</name>
    <name evidence="8" type="ORF">H9746_00735</name>
</gene>
<dbReference type="InterPro" id="IPR055342">
    <property type="entry name" value="MreC_beta-barrel_core"/>
</dbReference>
<comment type="caution">
    <text evidence="8">The sequence shown here is derived from an EMBL/GenBank/DDBJ whole genome shotgun (WGS) entry which is preliminary data.</text>
</comment>
<evidence type="ECO:0000256" key="6">
    <source>
        <dbReference type="SAM" id="Coils"/>
    </source>
</evidence>
<dbReference type="Gene3D" id="2.40.10.350">
    <property type="entry name" value="Rod shape-determining protein MreC, domain 2"/>
    <property type="match status" value="1"/>
</dbReference>
<comment type="similarity">
    <text evidence="1 5">Belongs to the MreC family.</text>
</comment>
<keyword evidence="3 5" id="KW-0133">Cell shape</keyword>